<evidence type="ECO:0000256" key="5">
    <source>
        <dbReference type="ARBA" id="ARBA00022840"/>
    </source>
</evidence>
<dbReference type="PROSITE" id="PS51285">
    <property type="entry name" value="AGC_KINASE_CTER"/>
    <property type="match status" value="1"/>
</dbReference>
<dbReference type="OrthoDB" id="63267at2759"/>
<keyword evidence="8" id="KW-1185">Reference proteome</keyword>
<dbReference type="Pfam" id="PF00433">
    <property type="entry name" value="Pkinase_C"/>
    <property type="match status" value="1"/>
</dbReference>
<dbReference type="InterPro" id="IPR011009">
    <property type="entry name" value="Kinase-like_dom_sf"/>
</dbReference>
<name>A0A0C2MKD6_THEKT</name>
<evidence type="ECO:0000256" key="3">
    <source>
        <dbReference type="ARBA" id="ARBA00022741"/>
    </source>
</evidence>
<feature type="domain" description="AGC-kinase C-terminal" evidence="6">
    <location>
        <begin position="68"/>
        <end position="140"/>
    </location>
</feature>
<reference evidence="7 8" key="1">
    <citation type="journal article" date="2014" name="Genome Biol. Evol.">
        <title>The genome of the myxosporean Thelohanellus kitauei shows adaptations to nutrient acquisition within its fish host.</title>
        <authorList>
            <person name="Yang Y."/>
            <person name="Xiong J."/>
            <person name="Zhou Z."/>
            <person name="Huo F."/>
            <person name="Miao W."/>
            <person name="Ran C."/>
            <person name="Liu Y."/>
            <person name="Zhang J."/>
            <person name="Feng J."/>
            <person name="Wang M."/>
            <person name="Wang M."/>
            <person name="Wang L."/>
            <person name="Yao B."/>
        </authorList>
    </citation>
    <scope>NUCLEOTIDE SEQUENCE [LARGE SCALE GENOMIC DNA]</scope>
    <source>
        <strain evidence="7">Wuqing</strain>
    </source>
</reference>
<dbReference type="EMBL" id="JWZT01003124">
    <property type="protein sequence ID" value="KII67656.1"/>
    <property type="molecule type" value="Genomic_DNA"/>
</dbReference>
<dbReference type="OMA" id="LMCEAVI"/>
<evidence type="ECO:0000313" key="8">
    <source>
        <dbReference type="Proteomes" id="UP000031668"/>
    </source>
</evidence>
<evidence type="ECO:0000256" key="2">
    <source>
        <dbReference type="ARBA" id="ARBA00022679"/>
    </source>
</evidence>
<protein>
    <submittedName>
        <fullName evidence="7">Serine/threonine-protein kinase Sgk1</fullName>
    </submittedName>
</protein>
<dbReference type="SMART" id="SM00133">
    <property type="entry name" value="S_TK_X"/>
    <property type="match status" value="1"/>
</dbReference>
<dbReference type="Proteomes" id="UP000031668">
    <property type="component" value="Unassembled WGS sequence"/>
</dbReference>
<keyword evidence="2" id="KW-0808">Transferase</keyword>
<dbReference type="GO" id="GO:0005524">
    <property type="term" value="F:ATP binding"/>
    <property type="evidence" value="ECO:0007669"/>
    <property type="project" value="UniProtKB-KW"/>
</dbReference>
<dbReference type="InterPro" id="IPR000961">
    <property type="entry name" value="AGC-kinase_C"/>
</dbReference>
<dbReference type="GO" id="GO:0004674">
    <property type="term" value="F:protein serine/threonine kinase activity"/>
    <property type="evidence" value="ECO:0007669"/>
    <property type="project" value="UniProtKB-KW"/>
</dbReference>
<dbReference type="SUPFAM" id="SSF56112">
    <property type="entry name" value="Protein kinase-like (PK-like)"/>
    <property type="match status" value="1"/>
</dbReference>
<evidence type="ECO:0000256" key="4">
    <source>
        <dbReference type="ARBA" id="ARBA00022777"/>
    </source>
</evidence>
<comment type="caution">
    <text evidence="7">The sequence shown here is derived from an EMBL/GenBank/DDBJ whole genome shotgun (WGS) entry which is preliminary data.</text>
</comment>
<sequence>MLHGTPPFYSEDTAQMYKSIIEKDIQVFVSCSIPCRSLISSLLKKNPEERLGYGPNDWNDIKAHYFFKDINWDDLLSRKITPPFNPGVTDELDFKHISSEFLDQEITDSIVCNADNPLHDDKGQANKFVGFTYVHEPDFD</sequence>
<keyword evidence="1" id="KW-0723">Serine/threonine-protein kinase</keyword>
<evidence type="ECO:0000256" key="1">
    <source>
        <dbReference type="ARBA" id="ARBA00022527"/>
    </source>
</evidence>
<organism evidence="7 8">
    <name type="scientific">Thelohanellus kitauei</name>
    <name type="common">Myxosporean</name>
    <dbReference type="NCBI Taxonomy" id="669202"/>
    <lineage>
        <taxon>Eukaryota</taxon>
        <taxon>Metazoa</taxon>
        <taxon>Cnidaria</taxon>
        <taxon>Myxozoa</taxon>
        <taxon>Myxosporea</taxon>
        <taxon>Bivalvulida</taxon>
        <taxon>Platysporina</taxon>
        <taxon>Myxobolidae</taxon>
        <taxon>Thelohanellus</taxon>
    </lineage>
</organism>
<evidence type="ECO:0000259" key="6">
    <source>
        <dbReference type="PROSITE" id="PS51285"/>
    </source>
</evidence>
<gene>
    <name evidence="7" type="ORF">RF11_04530</name>
</gene>
<evidence type="ECO:0000313" key="7">
    <source>
        <dbReference type="EMBL" id="KII67656.1"/>
    </source>
</evidence>
<proteinExistence type="predicted"/>
<keyword evidence="5" id="KW-0067">ATP-binding</keyword>
<keyword evidence="3" id="KW-0547">Nucleotide-binding</keyword>
<dbReference type="Gene3D" id="3.30.200.20">
    <property type="entry name" value="Phosphorylase Kinase, domain 1"/>
    <property type="match status" value="1"/>
</dbReference>
<dbReference type="PANTHER" id="PTHR24351">
    <property type="entry name" value="RIBOSOMAL PROTEIN S6 KINASE"/>
    <property type="match status" value="1"/>
</dbReference>
<dbReference type="InterPro" id="IPR017892">
    <property type="entry name" value="Pkinase_C"/>
</dbReference>
<accession>A0A0C2MKD6</accession>
<dbReference type="Gene3D" id="1.10.510.10">
    <property type="entry name" value="Transferase(Phosphotransferase) domain 1"/>
    <property type="match status" value="1"/>
</dbReference>
<keyword evidence="4 7" id="KW-0418">Kinase</keyword>
<dbReference type="AlphaFoldDB" id="A0A0C2MKD6"/>